<keyword evidence="6" id="KW-0325">Glycoprotein</keyword>
<evidence type="ECO:0000256" key="4">
    <source>
        <dbReference type="ARBA" id="ARBA00023136"/>
    </source>
</evidence>
<evidence type="ECO:0000256" key="6">
    <source>
        <dbReference type="ARBA" id="ARBA00023180"/>
    </source>
</evidence>
<dbReference type="InterPro" id="IPR013783">
    <property type="entry name" value="Ig-like_fold"/>
</dbReference>
<dbReference type="SMART" id="SM00409">
    <property type="entry name" value="IG"/>
    <property type="match status" value="1"/>
</dbReference>
<keyword evidence="8" id="KW-0812">Transmembrane</keyword>
<dbReference type="Gene3D" id="2.60.40.10">
    <property type="entry name" value="Immunoglobulins"/>
    <property type="match status" value="1"/>
</dbReference>
<keyword evidence="2" id="KW-1003">Cell membrane</keyword>
<reference evidence="12" key="1">
    <citation type="submission" date="2025-08" db="UniProtKB">
        <authorList>
            <consortium name="RefSeq"/>
        </authorList>
    </citation>
    <scope>IDENTIFICATION</scope>
</reference>
<dbReference type="InterPro" id="IPR007110">
    <property type="entry name" value="Ig-like_dom"/>
</dbReference>
<evidence type="ECO:0000259" key="10">
    <source>
        <dbReference type="PROSITE" id="PS50835"/>
    </source>
</evidence>
<evidence type="ECO:0000256" key="2">
    <source>
        <dbReference type="ARBA" id="ARBA00022475"/>
    </source>
</evidence>
<evidence type="ECO:0000313" key="11">
    <source>
        <dbReference type="Proteomes" id="UP000694871"/>
    </source>
</evidence>
<keyword evidence="11" id="KW-1185">Reference proteome</keyword>
<evidence type="ECO:0000256" key="8">
    <source>
        <dbReference type="SAM" id="Phobius"/>
    </source>
</evidence>
<dbReference type="PROSITE" id="PS50835">
    <property type="entry name" value="IG_LIKE"/>
    <property type="match status" value="1"/>
</dbReference>
<keyword evidence="4 8" id="KW-0472">Membrane</keyword>
<feature type="chain" id="PRO_5045591861" evidence="9">
    <location>
        <begin position="28"/>
        <end position="332"/>
    </location>
</feature>
<feature type="compositionally biased region" description="Polar residues" evidence="7">
    <location>
        <begin position="321"/>
        <end position="332"/>
    </location>
</feature>
<sequence length="332" mass="37444">MCGVPRSFMTALCTLAVLFLSLQRCVAKIVYAEKDSPVELPCPCPHCPEQHREMNWYFDLEGIATPLFRKGQHNSVERLPAAWPRLEMLANYSLHLSSVMDSDTGRYWCEQSNYYDLVVVTGTKQTVESRRADSVCYILSCSVSVENIQHSVVRWWEGKKELQGEEKKGGVSVFKGERTSQLHICVKKETAEEGTRPKERRVKCAFADHLGIAFNLTGSSSGPRHCIHSRYHDGGGVAKDCLLMCPNTTRCLESGGHGGTWIPLAACVTLQLVIILALGLALWRRRHCREKREEYFNKGGRDVSKPKQRPQLYENIKTRSGMAQQEKNSASH</sequence>
<organism evidence="11 12">
    <name type="scientific">Gekko japonicus</name>
    <name type="common">Schlegel's Japanese gecko</name>
    <dbReference type="NCBI Taxonomy" id="146911"/>
    <lineage>
        <taxon>Eukaryota</taxon>
        <taxon>Metazoa</taxon>
        <taxon>Chordata</taxon>
        <taxon>Craniata</taxon>
        <taxon>Vertebrata</taxon>
        <taxon>Euteleostomi</taxon>
        <taxon>Lepidosauria</taxon>
        <taxon>Squamata</taxon>
        <taxon>Bifurcata</taxon>
        <taxon>Gekkota</taxon>
        <taxon>Gekkonidae</taxon>
        <taxon>Gekkoninae</taxon>
        <taxon>Gekko</taxon>
    </lineage>
</organism>
<feature type="transmembrane region" description="Helical" evidence="8">
    <location>
        <begin position="261"/>
        <end position="283"/>
    </location>
</feature>
<evidence type="ECO:0000313" key="12">
    <source>
        <dbReference type="RefSeq" id="XP_015276060.1"/>
    </source>
</evidence>
<feature type="domain" description="Ig-like" evidence="10">
    <location>
        <begin position="5"/>
        <end position="128"/>
    </location>
</feature>
<dbReference type="PANTHER" id="PTHR32286:SF10">
    <property type="entry name" value="LYMPHOCYTE ANTIGEN 6 COMPLEX LOCUS PROTEIN G6F"/>
    <property type="match status" value="1"/>
</dbReference>
<feature type="region of interest" description="Disordered" evidence="7">
    <location>
        <begin position="298"/>
        <end position="332"/>
    </location>
</feature>
<proteinExistence type="predicted"/>
<keyword evidence="8" id="KW-1133">Transmembrane helix</keyword>
<evidence type="ECO:0000256" key="9">
    <source>
        <dbReference type="SAM" id="SignalP"/>
    </source>
</evidence>
<name>A0ABM1KQS3_GEKJA</name>
<protein>
    <submittedName>
        <fullName evidence="12">Lymphocyte antigen 6 complex locus protein G6f</fullName>
    </submittedName>
</protein>
<dbReference type="SUPFAM" id="SSF48726">
    <property type="entry name" value="Immunoglobulin"/>
    <property type="match status" value="1"/>
</dbReference>
<evidence type="ECO:0000256" key="7">
    <source>
        <dbReference type="SAM" id="MobiDB-lite"/>
    </source>
</evidence>
<dbReference type="Pfam" id="PF07686">
    <property type="entry name" value="V-set"/>
    <property type="match status" value="1"/>
</dbReference>
<dbReference type="InterPro" id="IPR003599">
    <property type="entry name" value="Ig_sub"/>
</dbReference>
<accession>A0ABM1KQS3</accession>
<evidence type="ECO:0000256" key="3">
    <source>
        <dbReference type="ARBA" id="ARBA00022729"/>
    </source>
</evidence>
<dbReference type="RefSeq" id="XP_015276060.1">
    <property type="nucleotide sequence ID" value="XM_015420574.1"/>
</dbReference>
<keyword evidence="5" id="KW-1015">Disulfide bond</keyword>
<dbReference type="GeneID" id="107118268"/>
<dbReference type="Proteomes" id="UP000694871">
    <property type="component" value="Unplaced"/>
</dbReference>
<evidence type="ECO:0000256" key="5">
    <source>
        <dbReference type="ARBA" id="ARBA00023157"/>
    </source>
</evidence>
<comment type="subcellular location">
    <subcellularLocation>
        <location evidence="1">Cell membrane</location>
    </subcellularLocation>
</comment>
<dbReference type="PANTHER" id="PTHR32286">
    <property type="entry name" value="LYMPHOCYTE ANTIGEN 6 COMPLEX LOCUS PROTEIN G6F"/>
    <property type="match status" value="1"/>
</dbReference>
<dbReference type="InterPro" id="IPR013106">
    <property type="entry name" value="Ig_V-set"/>
</dbReference>
<dbReference type="InterPro" id="IPR026524">
    <property type="entry name" value="LY6G6d/LY6G6f"/>
</dbReference>
<feature type="signal peptide" evidence="9">
    <location>
        <begin position="1"/>
        <end position="27"/>
    </location>
</feature>
<keyword evidence="3 9" id="KW-0732">Signal</keyword>
<gene>
    <name evidence="12" type="primary">LY6G6F</name>
</gene>
<dbReference type="InterPro" id="IPR036179">
    <property type="entry name" value="Ig-like_dom_sf"/>
</dbReference>
<evidence type="ECO:0000256" key="1">
    <source>
        <dbReference type="ARBA" id="ARBA00004236"/>
    </source>
</evidence>